<dbReference type="GO" id="GO:0008422">
    <property type="term" value="F:beta-glucosidase activity"/>
    <property type="evidence" value="ECO:0007669"/>
    <property type="project" value="TreeGrafter"/>
</dbReference>
<evidence type="ECO:0000256" key="1">
    <source>
        <dbReference type="ARBA" id="ARBA00010838"/>
    </source>
</evidence>
<name>S8EDC0_9LAMI</name>
<organism evidence="5 6">
    <name type="scientific">Genlisea aurea</name>
    <dbReference type="NCBI Taxonomy" id="192259"/>
    <lineage>
        <taxon>Eukaryota</taxon>
        <taxon>Viridiplantae</taxon>
        <taxon>Streptophyta</taxon>
        <taxon>Embryophyta</taxon>
        <taxon>Tracheophyta</taxon>
        <taxon>Spermatophyta</taxon>
        <taxon>Magnoliopsida</taxon>
        <taxon>eudicotyledons</taxon>
        <taxon>Gunneridae</taxon>
        <taxon>Pentapetalae</taxon>
        <taxon>asterids</taxon>
        <taxon>lamiids</taxon>
        <taxon>Lamiales</taxon>
        <taxon>Lentibulariaceae</taxon>
        <taxon>Genlisea</taxon>
    </lineage>
</organism>
<accession>S8EDC0</accession>
<keyword evidence="2" id="KW-0378">Hydrolase</keyword>
<protein>
    <recommendedName>
        <fullName evidence="7">Beta-glucosidase</fullName>
    </recommendedName>
</protein>
<dbReference type="PANTHER" id="PTHR10353:SF302">
    <property type="entry name" value="BETA-GLUCOSIDASE 40"/>
    <property type="match status" value="1"/>
</dbReference>
<dbReference type="Gene3D" id="3.20.20.80">
    <property type="entry name" value="Glycosidases"/>
    <property type="match status" value="1"/>
</dbReference>
<evidence type="ECO:0000313" key="6">
    <source>
        <dbReference type="Proteomes" id="UP000015453"/>
    </source>
</evidence>
<gene>
    <name evidence="5" type="ORF">M569_04221</name>
</gene>
<dbReference type="Pfam" id="PF00232">
    <property type="entry name" value="Glyco_hydro_1"/>
    <property type="match status" value="1"/>
</dbReference>
<dbReference type="SUPFAM" id="SSF51445">
    <property type="entry name" value="(Trans)glycosidases"/>
    <property type="match status" value="1"/>
</dbReference>
<dbReference type="InterPro" id="IPR017853">
    <property type="entry name" value="GH"/>
</dbReference>
<evidence type="ECO:0000256" key="2">
    <source>
        <dbReference type="ARBA" id="ARBA00022801"/>
    </source>
</evidence>
<dbReference type="AlphaFoldDB" id="S8EDC0"/>
<dbReference type="FunFam" id="3.20.20.80:FF:000020">
    <property type="entry name" value="Beta-glucosidase 12"/>
    <property type="match status" value="1"/>
</dbReference>
<comment type="caution">
    <text evidence="5">The sequence shown here is derived from an EMBL/GenBank/DDBJ whole genome shotgun (WGS) entry which is preliminary data.</text>
</comment>
<keyword evidence="3" id="KW-0326">Glycosidase</keyword>
<dbReference type="OrthoDB" id="65569at2759"/>
<dbReference type="PANTHER" id="PTHR10353">
    <property type="entry name" value="GLYCOSYL HYDROLASE"/>
    <property type="match status" value="1"/>
</dbReference>
<dbReference type="InterPro" id="IPR001360">
    <property type="entry name" value="Glyco_hydro_1"/>
</dbReference>
<reference evidence="5 6" key="1">
    <citation type="journal article" date="2013" name="BMC Genomics">
        <title>The miniature genome of a carnivorous plant Genlisea aurea contains a low number of genes and short non-coding sequences.</title>
        <authorList>
            <person name="Leushkin E.V."/>
            <person name="Sutormin R.A."/>
            <person name="Nabieva E.R."/>
            <person name="Penin A.A."/>
            <person name="Kondrashov A.S."/>
            <person name="Logacheva M.D."/>
        </authorList>
    </citation>
    <scope>NUCLEOTIDE SEQUENCE [LARGE SCALE GENOMIC DNA]</scope>
</reference>
<dbReference type="EMBL" id="AUSU01001651">
    <property type="protein sequence ID" value="EPS70537.1"/>
    <property type="molecule type" value="Genomic_DNA"/>
</dbReference>
<evidence type="ECO:0008006" key="7">
    <source>
        <dbReference type="Google" id="ProtNLM"/>
    </source>
</evidence>
<evidence type="ECO:0000256" key="4">
    <source>
        <dbReference type="RuleBase" id="RU003690"/>
    </source>
</evidence>
<keyword evidence="6" id="KW-1185">Reference proteome</keyword>
<evidence type="ECO:0000313" key="5">
    <source>
        <dbReference type="EMBL" id="EPS70537.1"/>
    </source>
</evidence>
<dbReference type="PRINTS" id="PR00131">
    <property type="entry name" value="GLHYDRLASE1"/>
</dbReference>
<sequence>EDIRLMKNLGMDAYRFSIAWSRIYPDGTGKLNQAGVDHYNKVIDTLLANGITPYVTLYHWDLPQSLQNRYKGWLGSQIIRDFAIYAETCFKEFGNRVKHWITINEPHTIVMQGYDSGLLAPGRCSYSVCNGGNSSTEPYVVGHNLLLSHAAAVEIYNTKYKKVQHGAIGIALDVFWYEPASDRSPDIKATQRAIDFHLGWFIEPLILGDYPLIMRSRVGNRIPRFSPLQSRIVKGSFDFIGINHYTTWYTSDITVKFSNDAQADSGSSSSPIALGKPIPDKANSIWLYIVPHGLRSLMNYIRVKYRNPLVLITENGMDDANNPLTPLKDALKDAKRIKYHRDYLSNLLAAIKDGCNVRGYFVWSLLDNWEWTVGFGSRFGLYFVDYRDKLKRYPKNSANWFKTFLAS</sequence>
<dbReference type="GO" id="GO:0005975">
    <property type="term" value="P:carbohydrate metabolic process"/>
    <property type="evidence" value="ECO:0007669"/>
    <property type="project" value="InterPro"/>
</dbReference>
<comment type="similarity">
    <text evidence="1 4">Belongs to the glycosyl hydrolase 1 family.</text>
</comment>
<evidence type="ECO:0000256" key="3">
    <source>
        <dbReference type="ARBA" id="ARBA00023295"/>
    </source>
</evidence>
<dbReference type="Proteomes" id="UP000015453">
    <property type="component" value="Unassembled WGS sequence"/>
</dbReference>
<proteinExistence type="inferred from homology"/>
<feature type="non-terminal residue" evidence="5">
    <location>
        <position position="1"/>
    </location>
</feature>